<evidence type="ECO:0000256" key="1">
    <source>
        <dbReference type="SAM" id="MobiDB-lite"/>
    </source>
</evidence>
<dbReference type="Proteomes" id="UP001358417">
    <property type="component" value="Unassembled WGS sequence"/>
</dbReference>
<feature type="region of interest" description="Disordered" evidence="1">
    <location>
        <begin position="47"/>
        <end position="92"/>
    </location>
</feature>
<comment type="caution">
    <text evidence="2">The sequence shown here is derived from an EMBL/GenBank/DDBJ whole genome shotgun (WGS) entry which is preliminary data.</text>
</comment>
<feature type="compositionally biased region" description="Basic and acidic residues" evidence="1">
    <location>
        <begin position="82"/>
        <end position="92"/>
    </location>
</feature>
<dbReference type="InterPro" id="IPR021109">
    <property type="entry name" value="Peptidase_aspartic_dom_sf"/>
</dbReference>
<proteinExistence type="predicted"/>
<sequence>MPQDLPFEVRTSTQPLNECTRGVLLRQNRDVRSLDFLSLDASVFQSVHRPPHSKDSRSLPGLCPQDVHSRDRPFSRHVHHQHALDSKDDSPLKQGLYHKDIHCPEAGYSNNDTYGYNTQCTEDFYPPHGQCSVDLQSQDACHYNHGRKFEETPSGLPWSASITCSSKDSQEKQYNSRVFFWFSNVKLMWRRLMDSGIFLVKSDITVCVSVSHPGSSITACISLPRAEDSNKFRKQMMVEVNGERTWLATAQLDTGSAPSFMSETIAKQAQNYELTTVKPGTVTPYEGLAQGHKVDVVGQMELRFWLKNENKPYKHQFLVVKADDRFDVLLGAKFLERADLQSWTD</sequence>
<evidence type="ECO:0000313" key="2">
    <source>
        <dbReference type="EMBL" id="KAK5055322.1"/>
    </source>
</evidence>
<reference evidence="2 3" key="1">
    <citation type="submission" date="2023-08" db="EMBL/GenBank/DDBJ databases">
        <title>Black Yeasts Isolated from many extreme environments.</title>
        <authorList>
            <person name="Coleine C."/>
            <person name="Stajich J.E."/>
            <person name="Selbmann L."/>
        </authorList>
    </citation>
    <scope>NUCLEOTIDE SEQUENCE [LARGE SCALE GENOMIC DNA]</scope>
    <source>
        <strain evidence="2 3">CCFEE 5792</strain>
    </source>
</reference>
<dbReference type="CDD" id="cd00303">
    <property type="entry name" value="retropepsin_like"/>
    <property type="match status" value="1"/>
</dbReference>
<keyword evidence="3" id="KW-1185">Reference proteome</keyword>
<dbReference type="SUPFAM" id="SSF50630">
    <property type="entry name" value="Acid proteases"/>
    <property type="match status" value="1"/>
</dbReference>
<evidence type="ECO:0008006" key="4">
    <source>
        <dbReference type="Google" id="ProtNLM"/>
    </source>
</evidence>
<name>A0AAV9NDR8_9EURO</name>
<accession>A0AAV9NDR8</accession>
<protein>
    <recommendedName>
        <fullName evidence="4">Peptidase A2 domain-containing protein</fullName>
    </recommendedName>
</protein>
<dbReference type="Gene3D" id="2.40.70.10">
    <property type="entry name" value="Acid Proteases"/>
    <property type="match status" value="1"/>
</dbReference>
<gene>
    <name evidence="2" type="ORF">LTR84_013072</name>
</gene>
<dbReference type="EMBL" id="JAVRRD010000009">
    <property type="protein sequence ID" value="KAK5055322.1"/>
    <property type="molecule type" value="Genomic_DNA"/>
</dbReference>
<dbReference type="AlphaFoldDB" id="A0AAV9NDR8"/>
<dbReference type="GeneID" id="89981208"/>
<dbReference type="RefSeq" id="XP_064707753.1">
    <property type="nucleotide sequence ID" value="XM_064856577.1"/>
</dbReference>
<evidence type="ECO:0000313" key="3">
    <source>
        <dbReference type="Proteomes" id="UP001358417"/>
    </source>
</evidence>
<organism evidence="2 3">
    <name type="scientific">Exophiala bonariae</name>
    <dbReference type="NCBI Taxonomy" id="1690606"/>
    <lineage>
        <taxon>Eukaryota</taxon>
        <taxon>Fungi</taxon>
        <taxon>Dikarya</taxon>
        <taxon>Ascomycota</taxon>
        <taxon>Pezizomycotina</taxon>
        <taxon>Eurotiomycetes</taxon>
        <taxon>Chaetothyriomycetidae</taxon>
        <taxon>Chaetothyriales</taxon>
        <taxon>Herpotrichiellaceae</taxon>
        <taxon>Exophiala</taxon>
    </lineage>
</organism>